<dbReference type="EMBL" id="BPLR01020964">
    <property type="protein sequence ID" value="GIX84419.1"/>
    <property type="molecule type" value="Genomic_DNA"/>
</dbReference>
<evidence type="ECO:0000313" key="1">
    <source>
        <dbReference type="EMBL" id="GIX84419.1"/>
    </source>
</evidence>
<evidence type="ECO:0000313" key="2">
    <source>
        <dbReference type="Proteomes" id="UP001054945"/>
    </source>
</evidence>
<organism evidence="1 2">
    <name type="scientific">Caerostris extrusa</name>
    <name type="common">Bark spider</name>
    <name type="synonym">Caerostris bankana</name>
    <dbReference type="NCBI Taxonomy" id="172846"/>
    <lineage>
        <taxon>Eukaryota</taxon>
        <taxon>Metazoa</taxon>
        <taxon>Ecdysozoa</taxon>
        <taxon>Arthropoda</taxon>
        <taxon>Chelicerata</taxon>
        <taxon>Arachnida</taxon>
        <taxon>Araneae</taxon>
        <taxon>Araneomorphae</taxon>
        <taxon>Entelegynae</taxon>
        <taxon>Araneoidea</taxon>
        <taxon>Araneidae</taxon>
        <taxon>Caerostris</taxon>
    </lineage>
</organism>
<accession>A0AAV4NLP6</accession>
<reference evidence="1 2" key="1">
    <citation type="submission" date="2021-06" db="EMBL/GenBank/DDBJ databases">
        <title>Caerostris extrusa draft genome.</title>
        <authorList>
            <person name="Kono N."/>
            <person name="Arakawa K."/>
        </authorList>
    </citation>
    <scope>NUCLEOTIDE SEQUENCE [LARGE SCALE GENOMIC DNA]</scope>
</reference>
<protein>
    <submittedName>
        <fullName evidence="1">Uncharacterized protein</fullName>
    </submittedName>
</protein>
<keyword evidence="2" id="KW-1185">Reference proteome</keyword>
<sequence length="117" mass="13218">MAIRPSYNVVFEKIRNIPTRQCDCLGETSFNNRIHSFSKAVTTVFSTKVSGLMANWLALWPLVPLSVDASLSMRRDAQCVRKGRTPFGWRHASFTETRSFKAARVIHSDRAQLGMGE</sequence>
<proteinExistence type="predicted"/>
<gene>
    <name evidence="1" type="ORF">CEXT_766071</name>
</gene>
<dbReference type="Proteomes" id="UP001054945">
    <property type="component" value="Unassembled WGS sequence"/>
</dbReference>
<dbReference type="AlphaFoldDB" id="A0AAV4NLP6"/>
<comment type="caution">
    <text evidence="1">The sequence shown here is derived from an EMBL/GenBank/DDBJ whole genome shotgun (WGS) entry which is preliminary data.</text>
</comment>
<name>A0AAV4NLP6_CAEEX</name>